<keyword evidence="2" id="KW-0472">Membrane</keyword>
<dbReference type="NCBIfam" id="TIGR03934">
    <property type="entry name" value="TQXA_dom"/>
    <property type="match status" value="1"/>
</dbReference>
<sequence length="520" mass="53243">MGQTESHTRGAWRRWVLAGAAAILALMLPIGQSAAMAAIVPGESVYIGSKQGYGGTGIFPIWSAVPEDLSNPGDPDVWAYCLENQVTAKTGVPGVVGDLGSYLGSNAFTDPTIQGKVLWVLTHGYPAVDLASLAAAAGVSQLSRNDAIEATQYAIWRYTDLDFDAAWEWETEDSEAVYWYLVNGANVSAGVSPADLVVTASVSSPDTTARIGTLVGPYVVHTNQASVNVSVDSGLAVTDAAGTPIDLASVVDGTELYLDLRHVAAGGNATLRVTAAGSGATGHIVSVPNTVGGVATPEDHAQSIILVAPSTATTGAETRVEWAAEPSEVPQLATSLVDAADHDRVLPWDGGTAIDTIAYEHLVPGTEYTVAGELMRKSDGSATGLTGTTTFTPEQAHGSVAVTFEVPEGYAGESLVAFEWLYAGPTAAGAVVAEHTDIADAAQTITVAHAPVVPEKPVTPEKPVVTETPAVPSQPTVDASGAPTELARTGGHGLPIAGTLAGLALVACAVVVLRRARLAG</sequence>
<reference evidence="5 6" key="1">
    <citation type="submission" date="2018-09" db="EMBL/GenBank/DDBJ databases">
        <title>Comparative genomics of Leucobacter spp.</title>
        <authorList>
            <person name="Reis A.C."/>
            <person name="Kolvenbach B.A."/>
            <person name="Corvini P.F.X."/>
            <person name="Nunes O.C."/>
        </authorList>
    </citation>
    <scope>NUCLEOTIDE SEQUENCE [LARGE SCALE GENOMIC DNA]</scope>
    <source>
        <strain evidence="5 6">TAN 31504</strain>
    </source>
</reference>
<dbReference type="Proteomes" id="UP001645859">
    <property type="component" value="Unassembled WGS sequence"/>
</dbReference>
<gene>
    <name evidence="5" type="ORF">D3230_09065</name>
</gene>
<evidence type="ECO:0000313" key="5">
    <source>
        <dbReference type="EMBL" id="MBL3679434.1"/>
    </source>
</evidence>
<feature type="compositionally biased region" description="Low complexity" evidence="1">
    <location>
        <begin position="457"/>
        <end position="471"/>
    </location>
</feature>
<feature type="domain" description="T-Q ester bond containing" evidence="4">
    <location>
        <begin position="330"/>
        <end position="447"/>
    </location>
</feature>
<name>A0ABS1SFV4_9MICO</name>
<dbReference type="Gene3D" id="2.60.40.3930">
    <property type="match status" value="1"/>
</dbReference>
<evidence type="ECO:0000259" key="3">
    <source>
        <dbReference type="Pfam" id="PF08341"/>
    </source>
</evidence>
<dbReference type="Gene3D" id="1.10.150.480">
    <property type="match status" value="1"/>
</dbReference>
<dbReference type="InterPro" id="IPR041100">
    <property type="entry name" value="TQ"/>
</dbReference>
<dbReference type="Pfam" id="PF08341">
    <property type="entry name" value="TED"/>
    <property type="match status" value="1"/>
</dbReference>
<keyword evidence="6" id="KW-1185">Reference proteome</keyword>
<dbReference type="InterPro" id="IPR023849">
    <property type="entry name" value="TQXA_dom"/>
</dbReference>
<protein>
    <submittedName>
        <fullName evidence="5">TQXA domain-containing protein</fullName>
    </submittedName>
</protein>
<dbReference type="Pfam" id="PF18202">
    <property type="entry name" value="TQ"/>
    <property type="match status" value="1"/>
</dbReference>
<dbReference type="NCBIfam" id="NF033903">
    <property type="entry name" value="VaFE_rpt"/>
    <property type="match status" value="1"/>
</dbReference>
<proteinExistence type="predicted"/>
<evidence type="ECO:0000259" key="4">
    <source>
        <dbReference type="Pfam" id="PF18202"/>
    </source>
</evidence>
<keyword evidence="2" id="KW-0812">Transmembrane</keyword>
<dbReference type="InterPro" id="IPR013552">
    <property type="entry name" value="Thioester_dom"/>
</dbReference>
<comment type="caution">
    <text evidence="5">The sequence shown here is derived from an EMBL/GenBank/DDBJ whole genome shotgun (WGS) entry which is preliminary data.</text>
</comment>
<feature type="domain" description="Thioester" evidence="3">
    <location>
        <begin position="78"/>
        <end position="186"/>
    </location>
</feature>
<evidence type="ECO:0000313" key="6">
    <source>
        <dbReference type="Proteomes" id="UP001645859"/>
    </source>
</evidence>
<accession>A0ABS1SFV4</accession>
<evidence type="ECO:0000256" key="2">
    <source>
        <dbReference type="SAM" id="Phobius"/>
    </source>
</evidence>
<feature type="transmembrane region" description="Helical" evidence="2">
    <location>
        <begin position="493"/>
        <end position="513"/>
    </location>
</feature>
<keyword evidence="2" id="KW-1133">Transmembrane helix</keyword>
<feature type="region of interest" description="Disordered" evidence="1">
    <location>
        <begin position="457"/>
        <end position="482"/>
    </location>
</feature>
<organism evidence="5 6">
    <name type="scientific">Leucobacter chromiireducens subsp. solipictus</name>
    <dbReference type="NCBI Taxonomy" id="398235"/>
    <lineage>
        <taxon>Bacteria</taxon>
        <taxon>Bacillati</taxon>
        <taxon>Actinomycetota</taxon>
        <taxon>Actinomycetes</taxon>
        <taxon>Micrococcales</taxon>
        <taxon>Microbacteriaceae</taxon>
        <taxon>Leucobacter</taxon>
    </lineage>
</organism>
<evidence type="ECO:0000256" key="1">
    <source>
        <dbReference type="SAM" id="MobiDB-lite"/>
    </source>
</evidence>
<dbReference type="EMBL" id="QYAC01000004">
    <property type="protein sequence ID" value="MBL3679434.1"/>
    <property type="molecule type" value="Genomic_DNA"/>
</dbReference>